<dbReference type="Gene3D" id="3.30.200.20">
    <property type="entry name" value="Phosphorylase Kinase, domain 1"/>
    <property type="match status" value="1"/>
</dbReference>
<name>A0A4V6D2U5_SETVI</name>
<protein>
    <recommendedName>
        <fullName evidence="1">non-specific serine/threonine protein kinase</fullName>
        <ecNumber evidence="1">2.7.11.1</ecNumber>
    </recommendedName>
</protein>
<keyword evidence="3" id="KW-0808">Transferase</keyword>
<feature type="compositionally biased region" description="Polar residues" evidence="10">
    <location>
        <begin position="326"/>
        <end position="336"/>
    </location>
</feature>
<sequence length="755" mass="86430">MERKFTLSNKLCFAEMHGQENENEALERILNDASAEPIMLSYRFLESITENFSRDREIGTGGFGVVYMGIIRNMKVAIKKLSRIDDFSEMQFEDELKCLKRVKHKNIVRLLGYCSETPKEVVKYNGTYVLAEYRIRILCFEYVPNKSLHDYIKDESRERDWVTSYHLIEGVCQGLYYLHNKERINHLDLKPSNILLDADMDPKISDFGLSRRFSGEHSRIITEHIRGTPGYIAPEYLNKGEISFKTDIYSLGIIIMKLLMGRNDDLFDFEGLHKSADKDCPQMKRCIKIAQLCVDPDQQRRPTIDNIIDMLNVKESMKDDARPSLEQGSNSIQQPGRMNPGKMHFTSEAVDEKQEEAISGAKQLNQKKNHIEGNMRLANDLKAEEEELYLFTSSLLSMLAEYNVCPPQINASTITTGTKRLYQQLYWKIRSLNIQDSLGDMTPSRNEPSPSYNMDANRNTLRYAQVSSDRHVEQMYHGSHFQQDIVGTPSNYFEENVRNGEARVDGDSQLYRHENQDYPADGDPLPGIEDFQIVGEPRLGSILTACGFPTNGTTLCNFQWVRHLENGTRQSIEDATMYDYVVTADDVGTLLAVDCTPMDVNDRQGNLVTKFANNGNFVTCDPEMQNHIDACILNGKAEFEVFVLHAYSRWELATLVLTRPSYQIKLKHTGEVIIDEKYSSYLQTKLPLGRTTQFVLVNSTGAYLPFKTEGLSDPYNEAYDVRLRDLIVLVMRTFQKKALDAKRKGKAHQATKESM</sequence>
<evidence type="ECO:0000313" key="13">
    <source>
        <dbReference type="Proteomes" id="UP000298652"/>
    </source>
</evidence>
<feature type="binding site" evidence="9">
    <location>
        <position position="80"/>
    </location>
    <ligand>
        <name>ATP</name>
        <dbReference type="ChEBI" id="CHEBI:30616"/>
    </ligand>
</feature>
<dbReference type="PROSITE" id="PS50011">
    <property type="entry name" value="PROTEIN_KINASE_DOM"/>
    <property type="match status" value="1"/>
</dbReference>
<evidence type="ECO:0000256" key="8">
    <source>
        <dbReference type="ARBA" id="ARBA00048679"/>
    </source>
</evidence>
<keyword evidence="2" id="KW-0723">Serine/threonine-protein kinase</keyword>
<evidence type="ECO:0000256" key="2">
    <source>
        <dbReference type="ARBA" id="ARBA00022527"/>
    </source>
</evidence>
<dbReference type="OMA" id="EYRIRIL"/>
<dbReference type="PROSITE" id="PS00108">
    <property type="entry name" value="PROTEIN_KINASE_ST"/>
    <property type="match status" value="1"/>
</dbReference>
<keyword evidence="5" id="KW-0418">Kinase</keyword>
<dbReference type="Pfam" id="PF00069">
    <property type="entry name" value="Pkinase"/>
    <property type="match status" value="1"/>
</dbReference>
<dbReference type="Gene3D" id="1.10.510.10">
    <property type="entry name" value="Transferase(Phosphotransferase) domain 1"/>
    <property type="match status" value="1"/>
</dbReference>
<dbReference type="Gene3D" id="2.60.40.2700">
    <property type="match status" value="1"/>
</dbReference>
<comment type="catalytic activity">
    <reaction evidence="7">
        <text>L-threonyl-[protein] + ATP = O-phospho-L-threonyl-[protein] + ADP + H(+)</text>
        <dbReference type="Rhea" id="RHEA:46608"/>
        <dbReference type="Rhea" id="RHEA-COMP:11060"/>
        <dbReference type="Rhea" id="RHEA-COMP:11605"/>
        <dbReference type="ChEBI" id="CHEBI:15378"/>
        <dbReference type="ChEBI" id="CHEBI:30013"/>
        <dbReference type="ChEBI" id="CHEBI:30616"/>
        <dbReference type="ChEBI" id="CHEBI:61977"/>
        <dbReference type="ChEBI" id="CHEBI:456216"/>
        <dbReference type="EC" id="2.7.11.1"/>
    </reaction>
</comment>
<dbReference type="InterPro" id="IPR011009">
    <property type="entry name" value="Kinase-like_dom_sf"/>
</dbReference>
<dbReference type="Gramene" id="TKW00026">
    <property type="protein sequence ID" value="TKW00026"/>
    <property type="gene ID" value="SEVIR_8G082200v2"/>
</dbReference>
<gene>
    <name evidence="12" type="ORF">SEVIR_8G082200v2</name>
</gene>
<dbReference type="EC" id="2.7.11.1" evidence="1"/>
<dbReference type="Proteomes" id="UP000298652">
    <property type="component" value="Chromosome 8"/>
</dbReference>
<dbReference type="InterPro" id="IPR055474">
    <property type="entry name" value="DUF7046"/>
</dbReference>
<feature type="domain" description="Protein kinase" evidence="11">
    <location>
        <begin position="52"/>
        <end position="313"/>
    </location>
</feature>
<dbReference type="PANTHER" id="PTHR45707:SF43">
    <property type="entry name" value="PROTEIN KINASE DOMAIN-CONTAINING PROTEIN"/>
    <property type="match status" value="1"/>
</dbReference>
<dbReference type="FunFam" id="1.10.510.10:FF:001023">
    <property type="entry name" value="Os07g0541700 protein"/>
    <property type="match status" value="1"/>
</dbReference>
<dbReference type="InterPro" id="IPR008271">
    <property type="entry name" value="Ser/Thr_kinase_AS"/>
</dbReference>
<dbReference type="Pfam" id="PF23080">
    <property type="entry name" value="DUF7046"/>
    <property type="match status" value="1"/>
</dbReference>
<dbReference type="FunFam" id="2.60.40.2700:FF:000001">
    <property type="entry name" value="Transmembrane protein"/>
    <property type="match status" value="1"/>
</dbReference>
<proteinExistence type="predicted"/>
<dbReference type="InterPro" id="IPR056284">
    <property type="entry name" value="AIR9-like_A9"/>
</dbReference>
<evidence type="ECO:0000313" key="12">
    <source>
        <dbReference type="EMBL" id="TKW00026.1"/>
    </source>
</evidence>
<dbReference type="GO" id="GO:0005524">
    <property type="term" value="F:ATP binding"/>
    <property type="evidence" value="ECO:0007669"/>
    <property type="project" value="UniProtKB-UniRule"/>
</dbReference>
<dbReference type="AlphaFoldDB" id="A0A4V6D2U5"/>
<evidence type="ECO:0000256" key="10">
    <source>
        <dbReference type="SAM" id="MobiDB-lite"/>
    </source>
</evidence>
<dbReference type="GO" id="GO:0004674">
    <property type="term" value="F:protein serine/threonine kinase activity"/>
    <property type="evidence" value="ECO:0007669"/>
    <property type="project" value="UniProtKB-KW"/>
</dbReference>
<dbReference type="InterPro" id="IPR000719">
    <property type="entry name" value="Prot_kinase_dom"/>
</dbReference>
<dbReference type="PANTHER" id="PTHR45707">
    <property type="entry name" value="C2 CALCIUM/LIPID-BINDING PLANT PHOSPHORIBOSYLTRANSFERASE FAMILY PROTEIN"/>
    <property type="match status" value="1"/>
</dbReference>
<keyword evidence="4 9" id="KW-0547">Nucleotide-binding</keyword>
<evidence type="ECO:0000256" key="6">
    <source>
        <dbReference type="ARBA" id="ARBA00022840"/>
    </source>
</evidence>
<evidence type="ECO:0000256" key="9">
    <source>
        <dbReference type="PROSITE-ProRule" id="PRU10141"/>
    </source>
</evidence>
<evidence type="ECO:0000256" key="4">
    <source>
        <dbReference type="ARBA" id="ARBA00022741"/>
    </source>
</evidence>
<keyword evidence="13" id="KW-1185">Reference proteome</keyword>
<feature type="region of interest" description="Disordered" evidence="10">
    <location>
        <begin position="320"/>
        <end position="340"/>
    </location>
</feature>
<keyword evidence="6 9" id="KW-0067">ATP-binding</keyword>
<dbReference type="PROSITE" id="PS00107">
    <property type="entry name" value="PROTEIN_KINASE_ATP"/>
    <property type="match status" value="1"/>
</dbReference>
<dbReference type="SMART" id="SM00220">
    <property type="entry name" value="S_TKc"/>
    <property type="match status" value="1"/>
</dbReference>
<evidence type="ECO:0000259" key="11">
    <source>
        <dbReference type="PROSITE" id="PS50011"/>
    </source>
</evidence>
<dbReference type="EMBL" id="CM016559">
    <property type="protein sequence ID" value="TKW00026.1"/>
    <property type="molecule type" value="Genomic_DNA"/>
</dbReference>
<evidence type="ECO:0000256" key="7">
    <source>
        <dbReference type="ARBA" id="ARBA00047899"/>
    </source>
</evidence>
<reference evidence="12" key="1">
    <citation type="submission" date="2019-03" db="EMBL/GenBank/DDBJ databases">
        <title>WGS assembly of Setaria viridis.</title>
        <authorList>
            <person name="Huang P."/>
            <person name="Jenkins J."/>
            <person name="Grimwood J."/>
            <person name="Barry K."/>
            <person name="Healey A."/>
            <person name="Mamidi S."/>
            <person name="Sreedasyam A."/>
            <person name="Shu S."/>
            <person name="Feldman M."/>
            <person name="Wu J."/>
            <person name="Yu Y."/>
            <person name="Chen C."/>
            <person name="Johnson J."/>
            <person name="Rokhsar D."/>
            <person name="Baxter I."/>
            <person name="Schmutz J."/>
            <person name="Brutnell T."/>
            <person name="Kellogg E."/>
        </authorList>
    </citation>
    <scope>NUCLEOTIDE SEQUENCE [LARGE SCALE GENOMIC DNA]</scope>
</reference>
<organism evidence="12 13">
    <name type="scientific">Setaria viridis</name>
    <name type="common">Green bristlegrass</name>
    <name type="synonym">Setaria italica subsp. viridis</name>
    <dbReference type="NCBI Taxonomy" id="4556"/>
    <lineage>
        <taxon>Eukaryota</taxon>
        <taxon>Viridiplantae</taxon>
        <taxon>Streptophyta</taxon>
        <taxon>Embryophyta</taxon>
        <taxon>Tracheophyta</taxon>
        <taxon>Spermatophyta</taxon>
        <taxon>Magnoliopsida</taxon>
        <taxon>Liliopsida</taxon>
        <taxon>Poales</taxon>
        <taxon>Poaceae</taxon>
        <taxon>PACMAD clade</taxon>
        <taxon>Panicoideae</taxon>
        <taxon>Panicodae</taxon>
        <taxon>Paniceae</taxon>
        <taxon>Cenchrinae</taxon>
        <taxon>Setaria</taxon>
    </lineage>
</organism>
<dbReference type="InterPro" id="IPR017441">
    <property type="entry name" value="Protein_kinase_ATP_BS"/>
</dbReference>
<dbReference type="Pfam" id="PF23197">
    <property type="entry name" value="IG_AIR9"/>
    <property type="match status" value="1"/>
</dbReference>
<evidence type="ECO:0000256" key="3">
    <source>
        <dbReference type="ARBA" id="ARBA00022679"/>
    </source>
</evidence>
<accession>A0A4V6D2U5</accession>
<dbReference type="SUPFAM" id="SSF56112">
    <property type="entry name" value="Protein kinase-like (PK-like)"/>
    <property type="match status" value="1"/>
</dbReference>
<evidence type="ECO:0000256" key="1">
    <source>
        <dbReference type="ARBA" id="ARBA00012513"/>
    </source>
</evidence>
<evidence type="ECO:0000256" key="5">
    <source>
        <dbReference type="ARBA" id="ARBA00022777"/>
    </source>
</evidence>
<comment type="catalytic activity">
    <reaction evidence="8">
        <text>L-seryl-[protein] + ATP = O-phospho-L-seryl-[protein] + ADP + H(+)</text>
        <dbReference type="Rhea" id="RHEA:17989"/>
        <dbReference type="Rhea" id="RHEA-COMP:9863"/>
        <dbReference type="Rhea" id="RHEA-COMP:11604"/>
        <dbReference type="ChEBI" id="CHEBI:15378"/>
        <dbReference type="ChEBI" id="CHEBI:29999"/>
        <dbReference type="ChEBI" id="CHEBI:30616"/>
        <dbReference type="ChEBI" id="CHEBI:83421"/>
        <dbReference type="ChEBI" id="CHEBI:456216"/>
        <dbReference type="EC" id="2.7.11.1"/>
    </reaction>
</comment>